<dbReference type="Gramene" id="OE9A121910T1">
    <property type="protein sequence ID" value="OE9A121910C1"/>
    <property type="gene ID" value="OE9A121910"/>
</dbReference>
<accession>A0A8S0UKE4</accession>
<dbReference type="AlphaFoldDB" id="A0A8S0UKE4"/>
<sequence>MTSCFCRQPTMRRFCGEIASWVLQATAPELWQGWKRLHRIFAAVAKCREEIDLERLSTTRRFCDDFDRELGFRKRLHRRSAGVEESAPEFCRRC</sequence>
<evidence type="ECO:0000313" key="2">
    <source>
        <dbReference type="Proteomes" id="UP000594638"/>
    </source>
</evidence>
<gene>
    <name evidence="1" type="ORF">OLEA9_A121910</name>
</gene>
<protein>
    <submittedName>
        <fullName evidence="1">Uncharacterized protein</fullName>
    </submittedName>
</protein>
<organism evidence="1 2">
    <name type="scientific">Olea europaea subsp. europaea</name>
    <dbReference type="NCBI Taxonomy" id="158383"/>
    <lineage>
        <taxon>Eukaryota</taxon>
        <taxon>Viridiplantae</taxon>
        <taxon>Streptophyta</taxon>
        <taxon>Embryophyta</taxon>
        <taxon>Tracheophyta</taxon>
        <taxon>Spermatophyta</taxon>
        <taxon>Magnoliopsida</taxon>
        <taxon>eudicotyledons</taxon>
        <taxon>Gunneridae</taxon>
        <taxon>Pentapetalae</taxon>
        <taxon>asterids</taxon>
        <taxon>lamiids</taxon>
        <taxon>Lamiales</taxon>
        <taxon>Oleaceae</taxon>
        <taxon>Oleeae</taxon>
        <taxon>Olea</taxon>
    </lineage>
</organism>
<dbReference type="EMBL" id="CACTIH010007918">
    <property type="protein sequence ID" value="CAA3018741.1"/>
    <property type="molecule type" value="Genomic_DNA"/>
</dbReference>
<name>A0A8S0UKE4_OLEEU</name>
<comment type="caution">
    <text evidence="1">The sequence shown here is derived from an EMBL/GenBank/DDBJ whole genome shotgun (WGS) entry which is preliminary data.</text>
</comment>
<reference evidence="1 2" key="1">
    <citation type="submission" date="2019-12" db="EMBL/GenBank/DDBJ databases">
        <authorList>
            <person name="Alioto T."/>
            <person name="Alioto T."/>
            <person name="Gomez Garrido J."/>
        </authorList>
    </citation>
    <scope>NUCLEOTIDE SEQUENCE [LARGE SCALE GENOMIC DNA]</scope>
</reference>
<dbReference type="Proteomes" id="UP000594638">
    <property type="component" value="Unassembled WGS sequence"/>
</dbReference>
<proteinExistence type="predicted"/>
<evidence type="ECO:0000313" key="1">
    <source>
        <dbReference type="EMBL" id="CAA3018741.1"/>
    </source>
</evidence>
<keyword evidence="2" id="KW-1185">Reference proteome</keyword>